<evidence type="ECO:0000256" key="1">
    <source>
        <dbReference type="SAM" id="MobiDB-lite"/>
    </source>
</evidence>
<feature type="compositionally biased region" description="Basic and acidic residues" evidence="1">
    <location>
        <begin position="44"/>
        <end position="54"/>
    </location>
</feature>
<dbReference type="Gene3D" id="3.90.1010.20">
    <property type="match status" value="1"/>
</dbReference>
<feature type="signal peptide" evidence="2">
    <location>
        <begin position="1"/>
        <end position="20"/>
    </location>
</feature>
<keyword evidence="2" id="KW-0732">Signal</keyword>
<dbReference type="Proteomes" id="UP000553059">
    <property type="component" value="Unassembled WGS sequence"/>
</dbReference>
<feature type="region of interest" description="Disordered" evidence="1">
    <location>
        <begin position="29"/>
        <end position="54"/>
    </location>
</feature>
<gene>
    <name evidence="3" type="ORF">GX523_06895</name>
</gene>
<accession>A0A7C6Z3R6</accession>
<reference evidence="3 4" key="1">
    <citation type="journal article" date="2020" name="Biotechnol. Biofuels">
        <title>New insights from the biogas microbiome by comprehensive genome-resolved metagenomics of nearly 1600 species originating from multiple anaerobic digesters.</title>
        <authorList>
            <person name="Campanaro S."/>
            <person name="Treu L."/>
            <person name="Rodriguez-R L.M."/>
            <person name="Kovalovszki A."/>
            <person name="Ziels R.M."/>
            <person name="Maus I."/>
            <person name="Zhu X."/>
            <person name="Kougias P.G."/>
            <person name="Basile A."/>
            <person name="Luo G."/>
            <person name="Schluter A."/>
            <person name="Konstantinidis K.T."/>
            <person name="Angelidaki I."/>
        </authorList>
    </citation>
    <scope>NUCLEOTIDE SEQUENCE [LARGE SCALE GENOMIC DNA]</scope>
    <source>
        <strain evidence="3">AS05jafATM_4</strain>
    </source>
</reference>
<dbReference type="EMBL" id="DUTF01000156">
    <property type="protein sequence ID" value="HHY26463.1"/>
    <property type="molecule type" value="Genomic_DNA"/>
</dbReference>
<proteinExistence type="predicted"/>
<feature type="chain" id="PRO_5039321038" evidence="2">
    <location>
        <begin position="21"/>
        <end position="413"/>
    </location>
</feature>
<comment type="caution">
    <text evidence="3">The sequence shown here is derived from an EMBL/GenBank/DDBJ whole genome shotgun (WGS) entry which is preliminary data.</text>
</comment>
<name>A0A7C6Z3R6_9FIRM</name>
<feature type="compositionally biased region" description="Low complexity" evidence="1">
    <location>
        <begin position="29"/>
        <end position="38"/>
    </location>
</feature>
<sequence length="413" mass="45892">MKKLLLSILSVVLVSALTLAGCGKVDQTTTGVGQQQGQATPVSPEKDTNEAKDVGPKYVNGLYRGSYSDEVVVRFKLADNNITEISFQTLKHGGTNYRELKEGDEKYPILVQNNQALEYLTGKPISAISDLYTPGNFIDDIDAYTGATVRTSKIHSAIKDALNRGVYTPDNVADVSVNNKEYTSGSYRGYFEGQVTIWFDLENNIFKNVKYRALQHGGTNYLELKEGDPKYPVVEQQNQLIAHLEGKPLSTLNDLYTPGNFVKDIDTYSGSTIRASKLISAINDGLNRGAYKPVEGFVGTIGEYEDGRYRGIYEDQILIQLNLENNVMKDINFRLLSHNGNNYLKMKEGDPLYPVYQQNLQALEYLEGKPLSAVYDLYKPGDFVKDIDTHSGATIRGSKILSAIKDALNRGIY</sequence>
<evidence type="ECO:0000256" key="2">
    <source>
        <dbReference type="SAM" id="SignalP"/>
    </source>
</evidence>
<protein>
    <submittedName>
        <fullName evidence="3">FMN-binding protein</fullName>
    </submittedName>
</protein>
<dbReference type="AlphaFoldDB" id="A0A7C6Z3R6"/>
<organism evidence="3 4">
    <name type="scientific">Desulfitobacterium dehalogenans</name>
    <dbReference type="NCBI Taxonomy" id="36854"/>
    <lineage>
        <taxon>Bacteria</taxon>
        <taxon>Bacillati</taxon>
        <taxon>Bacillota</taxon>
        <taxon>Clostridia</taxon>
        <taxon>Eubacteriales</taxon>
        <taxon>Desulfitobacteriaceae</taxon>
        <taxon>Desulfitobacterium</taxon>
    </lineage>
</organism>
<evidence type="ECO:0000313" key="3">
    <source>
        <dbReference type="EMBL" id="HHY26463.1"/>
    </source>
</evidence>
<dbReference type="PROSITE" id="PS51257">
    <property type="entry name" value="PROKAR_LIPOPROTEIN"/>
    <property type="match status" value="1"/>
</dbReference>
<evidence type="ECO:0000313" key="4">
    <source>
        <dbReference type="Proteomes" id="UP000553059"/>
    </source>
</evidence>